<proteinExistence type="predicted"/>
<evidence type="ECO:0000313" key="1">
    <source>
        <dbReference type="EMBL" id="CAP79261.1"/>
    </source>
</evidence>
<evidence type="ECO:0000313" key="2">
    <source>
        <dbReference type="Proteomes" id="UP000000724"/>
    </source>
</evidence>
<accession>B6GWL0</accession>
<reference evidence="1 2" key="1">
    <citation type="journal article" date="2008" name="Nat. Biotechnol.">
        <title>Genome sequencing and analysis of the filamentous fungus Penicillium chrysogenum.</title>
        <authorList>
            <person name="van den Berg M.A."/>
            <person name="Albang R."/>
            <person name="Albermann K."/>
            <person name="Badger J.H."/>
            <person name="Daran J.-M."/>
            <person name="Driessen A.J.M."/>
            <person name="Garcia-Estrada C."/>
            <person name="Fedorova N.D."/>
            <person name="Harris D.M."/>
            <person name="Heijne W.H.M."/>
            <person name="Joardar V.S."/>
            <person name="Kiel J.A.K.W."/>
            <person name="Kovalchuk A."/>
            <person name="Martin J.F."/>
            <person name="Nierman W.C."/>
            <person name="Nijland J.G."/>
            <person name="Pronk J.T."/>
            <person name="Roubos J.A."/>
            <person name="van der Klei I.J."/>
            <person name="van Peij N.N.M.E."/>
            <person name="Veenhuis M."/>
            <person name="von Doehren H."/>
            <person name="Wagner C."/>
            <person name="Wortman J.R."/>
            <person name="Bovenberg R.A.L."/>
        </authorList>
    </citation>
    <scope>NUCLEOTIDE SEQUENCE [LARGE SCALE GENOMIC DNA]</scope>
    <source>
        <strain evidence="2">ATCC 28089 / DSM 1075 / NRRL 1951 / Wisconsin 54-1255</strain>
    </source>
</reference>
<dbReference type="OrthoDB" id="4371233at2759"/>
<keyword evidence="2" id="KW-1185">Reference proteome</keyword>
<dbReference type="EMBL" id="AM920424">
    <property type="protein sequence ID" value="CAP79261.1"/>
    <property type="molecule type" value="Genomic_DNA"/>
</dbReference>
<gene>
    <name evidence="1" type="ORF">Pc09g00140</name>
    <name evidence="1" type="ORF">PCH_Pc09g00140</name>
</gene>
<dbReference type="HOGENOM" id="CLU_1086255_0_0_1"/>
<dbReference type="AlphaFoldDB" id="B6GWL0"/>
<protein>
    <submittedName>
        <fullName evidence="1">Uncharacterized protein</fullName>
    </submittedName>
</protein>
<organism evidence="1 2">
    <name type="scientific">Penicillium rubens (strain ATCC 28089 / DSM 1075 / NRRL 1951 / Wisconsin 54-1255)</name>
    <name type="common">Penicillium chrysogenum</name>
    <dbReference type="NCBI Taxonomy" id="500485"/>
    <lineage>
        <taxon>Eukaryota</taxon>
        <taxon>Fungi</taxon>
        <taxon>Dikarya</taxon>
        <taxon>Ascomycota</taxon>
        <taxon>Pezizomycotina</taxon>
        <taxon>Eurotiomycetes</taxon>
        <taxon>Eurotiomycetidae</taxon>
        <taxon>Eurotiales</taxon>
        <taxon>Aspergillaceae</taxon>
        <taxon>Penicillium</taxon>
        <taxon>Penicillium chrysogenum species complex</taxon>
    </lineage>
</organism>
<sequence length="256" mass="29108">MIAKKGSRDRHPLARLQRYYHTNETLEANSTRRANQTPRVNLDRRRYGSAMQISATTHGTVDQGGSICGEKMETIAKVQTRFTGPKLTAVDVGWNRVLLPRSDCWGSEYSEYHTVFGDRMVGYNPTRGCVLLCSLGRSRWKKLRIFSCTKLSPDDYTGYTLFEPDNSSPYAQFYRQSGNSSRWLVEIMPVDHMSLRKLSPVFELNPENRLAPGGGCCGPAHLRHLNCILSTLRVSIMTLNVEYLLIKYCPFPISYI</sequence>
<dbReference type="Proteomes" id="UP000000724">
    <property type="component" value="Contig Pc00c09"/>
</dbReference>
<dbReference type="VEuPathDB" id="FungiDB:PCH_Pc09g00140"/>
<name>B6GWL0_PENRW</name>